<gene>
    <name evidence="3" type="ORF">PanWU01x14_334530</name>
</gene>
<evidence type="ECO:0000256" key="1">
    <source>
        <dbReference type="SAM" id="MobiDB-lite"/>
    </source>
</evidence>
<evidence type="ECO:0000313" key="4">
    <source>
        <dbReference type="Proteomes" id="UP000237105"/>
    </source>
</evidence>
<accession>A0A2P5AGI5</accession>
<proteinExistence type="predicted"/>
<dbReference type="OrthoDB" id="2013913at2759"/>
<keyword evidence="2" id="KW-1133">Transmembrane helix</keyword>
<sequence>MALRATKYWRSVLTRMRSNRSFATSTAAKMKAFTPTVDAAAHSAESKFRGLAMKGEFAPIYMVMGMVVAAVTIATHTAKQQLLHSPAVNINKKKRETMPEVDDPDAVISSADNFVNKSFLRKVAHIQDADPTLSDPVRPNPFTRSRNAETLKTVGVDPSRH</sequence>
<keyword evidence="4" id="KW-1185">Reference proteome</keyword>
<dbReference type="PANTHER" id="PTHR33919:SF9">
    <property type="entry name" value="RIBOSOME BIOGENESIS NEP1-LIKE PROTEIN"/>
    <property type="match status" value="1"/>
</dbReference>
<reference evidence="4" key="1">
    <citation type="submission" date="2016-06" db="EMBL/GenBank/DDBJ databases">
        <title>Parallel loss of symbiosis genes in relatives of nitrogen-fixing non-legume Parasponia.</title>
        <authorList>
            <person name="Van Velzen R."/>
            <person name="Holmer R."/>
            <person name="Bu F."/>
            <person name="Rutten L."/>
            <person name="Van Zeijl A."/>
            <person name="Liu W."/>
            <person name="Santuari L."/>
            <person name="Cao Q."/>
            <person name="Sharma T."/>
            <person name="Shen D."/>
            <person name="Roswanjaya Y."/>
            <person name="Wardhani T."/>
            <person name="Kalhor M.S."/>
            <person name="Jansen J."/>
            <person name="Van den Hoogen J."/>
            <person name="Gungor B."/>
            <person name="Hartog M."/>
            <person name="Hontelez J."/>
            <person name="Verver J."/>
            <person name="Yang W.-C."/>
            <person name="Schijlen E."/>
            <person name="Repin R."/>
            <person name="Schilthuizen M."/>
            <person name="Schranz E."/>
            <person name="Heidstra R."/>
            <person name="Miyata K."/>
            <person name="Fedorova E."/>
            <person name="Kohlen W."/>
            <person name="Bisseling T."/>
            <person name="Smit S."/>
            <person name="Geurts R."/>
        </authorList>
    </citation>
    <scope>NUCLEOTIDE SEQUENCE [LARGE SCALE GENOMIC DNA]</scope>
    <source>
        <strain evidence="4">cv. WU1-14</strain>
    </source>
</reference>
<evidence type="ECO:0000256" key="2">
    <source>
        <dbReference type="SAM" id="Phobius"/>
    </source>
</evidence>
<name>A0A2P5AGI5_PARAD</name>
<dbReference type="AlphaFoldDB" id="A0A2P5AGI5"/>
<dbReference type="EMBL" id="JXTB01000603">
    <property type="protein sequence ID" value="PON35657.1"/>
    <property type="molecule type" value="Genomic_DNA"/>
</dbReference>
<feature type="transmembrane region" description="Helical" evidence="2">
    <location>
        <begin position="57"/>
        <end position="75"/>
    </location>
</feature>
<protein>
    <submittedName>
        <fullName evidence="3">Ribosome biogenesis NEP1-like protein</fullName>
    </submittedName>
</protein>
<keyword evidence="2" id="KW-0472">Membrane</keyword>
<organism evidence="3 4">
    <name type="scientific">Parasponia andersonii</name>
    <name type="common">Sponia andersonii</name>
    <dbReference type="NCBI Taxonomy" id="3476"/>
    <lineage>
        <taxon>Eukaryota</taxon>
        <taxon>Viridiplantae</taxon>
        <taxon>Streptophyta</taxon>
        <taxon>Embryophyta</taxon>
        <taxon>Tracheophyta</taxon>
        <taxon>Spermatophyta</taxon>
        <taxon>Magnoliopsida</taxon>
        <taxon>eudicotyledons</taxon>
        <taxon>Gunneridae</taxon>
        <taxon>Pentapetalae</taxon>
        <taxon>rosids</taxon>
        <taxon>fabids</taxon>
        <taxon>Rosales</taxon>
        <taxon>Cannabaceae</taxon>
        <taxon>Parasponia</taxon>
    </lineage>
</organism>
<dbReference type="STRING" id="3476.A0A2P5AGI5"/>
<evidence type="ECO:0000313" key="3">
    <source>
        <dbReference type="EMBL" id="PON35657.1"/>
    </source>
</evidence>
<dbReference type="Proteomes" id="UP000237105">
    <property type="component" value="Unassembled WGS sequence"/>
</dbReference>
<comment type="caution">
    <text evidence="3">The sequence shown here is derived from an EMBL/GenBank/DDBJ whole genome shotgun (WGS) entry which is preliminary data.</text>
</comment>
<feature type="region of interest" description="Disordered" evidence="1">
    <location>
        <begin position="129"/>
        <end position="161"/>
    </location>
</feature>
<dbReference type="PANTHER" id="PTHR33919">
    <property type="entry name" value="OS09G0127700 PROTEIN"/>
    <property type="match status" value="1"/>
</dbReference>
<keyword evidence="2" id="KW-0812">Transmembrane</keyword>